<dbReference type="EMBL" id="KL367558">
    <property type="protein sequence ID" value="KFD64245.1"/>
    <property type="molecule type" value="Genomic_DNA"/>
</dbReference>
<reference evidence="1" key="1">
    <citation type="journal article" date="2014" name="Nat. Genet.">
        <title>Genome and transcriptome of the porcine whipworm Trichuris suis.</title>
        <authorList>
            <person name="Jex A.R."/>
            <person name="Nejsum P."/>
            <person name="Schwarz E.M."/>
            <person name="Hu L."/>
            <person name="Young N.D."/>
            <person name="Hall R.S."/>
            <person name="Korhonen P.K."/>
            <person name="Liao S."/>
            <person name="Thamsborg S."/>
            <person name="Xia J."/>
            <person name="Xu P."/>
            <person name="Wang S."/>
            <person name="Scheerlinck J.P."/>
            <person name="Hofmann A."/>
            <person name="Sternberg P.W."/>
            <person name="Wang J."/>
            <person name="Gasser R.B."/>
        </authorList>
    </citation>
    <scope>NUCLEOTIDE SEQUENCE [LARGE SCALE GENOMIC DNA]</scope>
    <source>
        <strain evidence="1">DCEP-RM93F</strain>
    </source>
</reference>
<sequence>MLYFVVRSFRLRRAMHSEVNAKRRITVTPQRDVQVRIISVVIVRENQSTELLRQSSVVPGV</sequence>
<evidence type="ECO:0000313" key="1">
    <source>
        <dbReference type="EMBL" id="KFD64245.1"/>
    </source>
</evidence>
<dbReference type="AlphaFoldDB" id="A0A085N449"/>
<protein>
    <submittedName>
        <fullName evidence="1">Uncharacterized protein</fullName>
    </submittedName>
</protein>
<dbReference type="Proteomes" id="UP000030758">
    <property type="component" value="Unassembled WGS sequence"/>
</dbReference>
<organism evidence="1">
    <name type="scientific">Trichuris suis</name>
    <name type="common">pig whipworm</name>
    <dbReference type="NCBI Taxonomy" id="68888"/>
    <lineage>
        <taxon>Eukaryota</taxon>
        <taxon>Metazoa</taxon>
        <taxon>Ecdysozoa</taxon>
        <taxon>Nematoda</taxon>
        <taxon>Enoplea</taxon>
        <taxon>Dorylaimia</taxon>
        <taxon>Trichinellida</taxon>
        <taxon>Trichuridae</taxon>
        <taxon>Trichuris</taxon>
    </lineage>
</organism>
<accession>A0A085N449</accession>
<proteinExistence type="predicted"/>
<name>A0A085N449_9BILA</name>
<gene>
    <name evidence="1" type="ORF">M514_11711</name>
</gene>